<keyword evidence="15" id="KW-1185">Reference proteome</keyword>
<dbReference type="VEuPathDB" id="FungiDB:BO82DRAFT_349953"/>
<evidence type="ECO:0000256" key="1">
    <source>
        <dbReference type="ARBA" id="ARBA00004477"/>
    </source>
</evidence>
<dbReference type="PANTHER" id="PTHR12886:SF0">
    <property type="entry name" value="GPI MANNOSYLTRANSFERASE 1"/>
    <property type="match status" value="1"/>
</dbReference>
<organism evidence="14 15">
    <name type="scientific">Aspergillus uvarum CBS 121591</name>
    <dbReference type="NCBI Taxonomy" id="1448315"/>
    <lineage>
        <taxon>Eukaryota</taxon>
        <taxon>Fungi</taxon>
        <taxon>Dikarya</taxon>
        <taxon>Ascomycota</taxon>
        <taxon>Pezizomycotina</taxon>
        <taxon>Eurotiomycetes</taxon>
        <taxon>Eurotiomycetidae</taxon>
        <taxon>Eurotiales</taxon>
        <taxon>Aspergillaceae</taxon>
        <taxon>Aspergillus</taxon>
        <taxon>Aspergillus subgen. Circumdati</taxon>
    </lineage>
</organism>
<comment type="caution">
    <text evidence="13">Lacks conserved residue(s) required for the propagation of feature annotation.</text>
</comment>
<evidence type="ECO:0000256" key="11">
    <source>
        <dbReference type="ARBA" id="ARBA00023136"/>
    </source>
</evidence>
<dbReference type="OrthoDB" id="1741594at2759"/>
<feature type="transmembrane region" description="Helical" evidence="13">
    <location>
        <begin position="66"/>
        <end position="87"/>
    </location>
</feature>
<dbReference type="STRING" id="1448315.A0A319CWN0"/>
<reference evidence="14 15" key="1">
    <citation type="submission" date="2016-12" db="EMBL/GenBank/DDBJ databases">
        <title>The genomes of Aspergillus section Nigri reveals drivers in fungal speciation.</title>
        <authorList>
            <consortium name="DOE Joint Genome Institute"/>
            <person name="Vesth T.C."/>
            <person name="Nybo J."/>
            <person name="Theobald S."/>
            <person name="Brandl J."/>
            <person name="Frisvad J.C."/>
            <person name="Nielsen K.F."/>
            <person name="Lyhne E.K."/>
            <person name="Kogle M.E."/>
            <person name="Kuo A."/>
            <person name="Riley R."/>
            <person name="Clum A."/>
            <person name="Nolan M."/>
            <person name="Lipzen A."/>
            <person name="Salamov A."/>
            <person name="Henrissat B."/>
            <person name="Wiebenga A."/>
            <person name="De Vries R.P."/>
            <person name="Grigoriev I.V."/>
            <person name="Mortensen U.H."/>
            <person name="Andersen M.R."/>
            <person name="Baker S.E."/>
        </authorList>
    </citation>
    <scope>NUCLEOTIDE SEQUENCE [LARGE SCALE GENOMIC DNA]</scope>
    <source>
        <strain evidence="14 15">CBS 121591</strain>
    </source>
</reference>
<evidence type="ECO:0000256" key="2">
    <source>
        <dbReference type="ARBA" id="ARBA00004687"/>
    </source>
</evidence>
<keyword evidence="11 13" id="KW-0472">Membrane</keyword>
<dbReference type="GO" id="GO:0004376">
    <property type="term" value="F:GPI mannosyltransferase activity"/>
    <property type="evidence" value="ECO:0007669"/>
    <property type="project" value="InterPro"/>
</dbReference>
<evidence type="ECO:0000256" key="10">
    <source>
        <dbReference type="ARBA" id="ARBA00022989"/>
    </source>
</evidence>
<accession>A0A319CWN0</accession>
<evidence type="ECO:0000313" key="15">
    <source>
        <dbReference type="Proteomes" id="UP000248340"/>
    </source>
</evidence>
<dbReference type="GO" id="GO:0005789">
    <property type="term" value="C:endoplasmic reticulum membrane"/>
    <property type="evidence" value="ECO:0007669"/>
    <property type="project" value="UniProtKB-SubCell"/>
</dbReference>
<protein>
    <recommendedName>
        <fullName evidence="4 13">GPI mannosyltransferase 1</fullName>
        <ecNumber evidence="13">2.4.1.-</ecNumber>
    </recommendedName>
    <alternativeName>
        <fullName evidence="13">GPI mannosyltransferase I</fullName>
    </alternativeName>
</protein>
<evidence type="ECO:0000256" key="12">
    <source>
        <dbReference type="ARBA" id="ARBA00025399"/>
    </source>
</evidence>
<evidence type="ECO:0000256" key="4">
    <source>
        <dbReference type="ARBA" id="ARBA00013797"/>
    </source>
</evidence>
<evidence type="ECO:0000256" key="9">
    <source>
        <dbReference type="ARBA" id="ARBA00022824"/>
    </source>
</evidence>
<evidence type="ECO:0000256" key="5">
    <source>
        <dbReference type="ARBA" id="ARBA00022502"/>
    </source>
</evidence>
<feature type="transmembrane region" description="Helical" evidence="13">
    <location>
        <begin position="134"/>
        <end position="155"/>
    </location>
</feature>
<dbReference type="PANTHER" id="PTHR12886">
    <property type="entry name" value="PIG-M MANNOSYLTRANSFERASE"/>
    <property type="match status" value="1"/>
</dbReference>
<sequence length="270" mass="29794">MGRVVAAGIVLGVGVHVKIYPFVYGGSVLLVLDQTQQKQPQIQNQKNQKHHIRLHQLCKEITPARLTVTTTALLTFLGLNALMYHHYGWPFLHHTFLHHLTRVDHRHNFSVYASLLYDSAATGTTSAIGIGARIASWAFLPQLLLSVIIIPLALARKSLPGTMLAQTFAFVAFNKVCTSQYFLWYLIFLPLYLPDSSFVRRPRLGVAALGAWVVAQALWLQQGYNLEFLGRSTFVPGLFVASLGFFAVNVWILGVIVQDVGALEAGAGGD</sequence>
<dbReference type="EMBL" id="KZ821675">
    <property type="protein sequence ID" value="PYH86847.1"/>
    <property type="molecule type" value="Genomic_DNA"/>
</dbReference>
<dbReference type="Proteomes" id="UP000248340">
    <property type="component" value="Unassembled WGS sequence"/>
</dbReference>
<evidence type="ECO:0000256" key="7">
    <source>
        <dbReference type="ARBA" id="ARBA00022679"/>
    </source>
</evidence>
<keyword evidence="10 13" id="KW-1133">Transmembrane helix</keyword>
<feature type="transmembrane region" description="Helical" evidence="13">
    <location>
        <begin position="167"/>
        <end position="192"/>
    </location>
</feature>
<feature type="transmembrane region" description="Helical" evidence="13">
    <location>
        <begin position="233"/>
        <end position="257"/>
    </location>
</feature>
<keyword evidence="7 13" id="KW-0808">Transferase</keyword>
<feature type="transmembrane region" description="Helical" evidence="13">
    <location>
        <begin position="204"/>
        <end position="221"/>
    </location>
</feature>
<comment type="pathway">
    <text evidence="2 13">Glycolipid biosynthesis; glycosylphosphatidylinositol-anchor biosynthesis.</text>
</comment>
<dbReference type="RefSeq" id="XP_025497047.1">
    <property type="nucleotide sequence ID" value="XM_025634020.1"/>
</dbReference>
<keyword evidence="8 13" id="KW-0812">Transmembrane</keyword>
<evidence type="ECO:0000256" key="6">
    <source>
        <dbReference type="ARBA" id="ARBA00022676"/>
    </source>
</evidence>
<dbReference type="EC" id="2.4.1.-" evidence="13"/>
<dbReference type="InterPro" id="IPR007704">
    <property type="entry name" value="PIG-M"/>
</dbReference>
<evidence type="ECO:0000256" key="13">
    <source>
        <dbReference type="RuleBase" id="RU365064"/>
    </source>
</evidence>
<keyword evidence="6 13" id="KW-0328">Glycosyltransferase</keyword>
<dbReference type="UniPathway" id="UPA00196"/>
<dbReference type="GO" id="GO:0051751">
    <property type="term" value="F:alpha-1,4-mannosyltransferase activity"/>
    <property type="evidence" value="ECO:0007669"/>
    <property type="project" value="InterPro"/>
</dbReference>
<dbReference type="GO" id="GO:1990529">
    <property type="term" value="C:glycosylphosphatidylinositol-mannosyltransferase I complex"/>
    <property type="evidence" value="ECO:0007669"/>
    <property type="project" value="TreeGrafter"/>
</dbReference>
<keyword evidence="9 13" id="KW-0256">Endoplasmic reticulum</keyword>
<dbReference type="Pfam" id="PF05007">
    <property type="entry name" value="Mannosyl_trans"/>
    <property type="match status" value="1"/>
</dbReference>
<comment type="similarity">
    <text evidence="3 13">Belongs to the PIGM family.</text>
</comment>
<proteinExistence type="inferred from homology"/>
<comment type="function">
    <text evidence="12 13">Mannosyltransferase involved in glycosylphosphatidylinositol-anchor biosynthesis. Transfers the first alpha-1,4-mannose to GlcN-acyl-PI during GPI precursor assembly. Required for cell wall integrity.</text>
</comment>
<gene>
    <name evidence="14" type="ORF">BO82DRAFT_349953</name>
</gene>
<keyword evidence="5 13" id="KW-0337">GPI-anchor biosynthesis</keyword>
<evidence type="ECO:0000313" key="14">
    <source>
        <dbReference type="EMBL" id="PYH86847.1"/>
    </source>
</evidence>
<dbReference type="AlphaFoldDB" id="A0A319CWN0"/>
<name>A0A319CWN0_9EURO</name>
<dbReference type="GeneID" id="37136761"/>
<dbReference type="GO" id="GO:0006506">
    <property type="term" value="P:GPI anchor biosynthetic process"/>
    <property type="evidence" value="ECO:0007669"/>
    <property type="project" value="UniProtKB-UniPathway"/>
</dbReference>
<feature type="transmembrane region" description="Helical" evidence="13">
    <location>
        <begin position="6"/>
        <end position="32"/>
    </location>
</feature>
<evidence type="ECO:0000256" key="3">
    <source>
        <dbReference type="ARBA" id="ARBA00011071"/>
    </source>
</evidence>
<comment type="subcellular location">
    <subcellularLocation>
        <location evidence="1 13">Endoplasmic reticulum membrane</location>
        <topology evidence="1 13">Multi-pass membrane protein</topology>
    </subcellularLocation>
</comment>
<evidence type="ECO:0000256" key="8">
    <source>
        <dbReference type="ARBA" id="ARBA00022692"/>
    </source>
</evidence>